<feature type="coiled-coil region" evidence="1">
    <location>
        <begin position="238"/>
        <end position="272"/>
    </location>
</feature>
<evidence type="ECO:0000313" key="3">
    <source>
        <dbReference type="EMBL" id="KAJ7619586.1"/>
    </source>
</evidence>
<feature type="compositionally biased region" description="Polar residues" evidence="2">
    <location>
        <begin position="1"/>
        <end position="17"/>
    </location>
</feature>
<dbReference type="EMBL" id="JARKIF010000018">
    <property type="protein sequence ID" value="KAJ7619586.1"/>
    <property type="molecule type" value="Genomic_DNA"/>
</dbReference>
<sequence>MTASSAFSTAPHNSRFANSGPLGENRSLLNDEFRKTVARWRLKLYSPGVIPFSFWGLTKDNHPGHCREYVTMPPQLVRLHFFLRTIESEAVKTAKPTHRIPFCQNCQNFADRLVNQYPGLTIVDKAAKASQKRVYRSAFTKRVLAMEKEAEPVEVIRMILLIQSVRIAQQNSQDAAATSQAAEAASQIADADANRAEALSGSNPRNKQLQRVAKERRWTANFACQDAEHFEQAIGKTRTAAEEAWDRLNREAQEADQALEKARQDLQDYQGSLPALPRAAVVVKSEVAKLANEGVSSIRSEFNIPIPPQ</sequence>
<proteinExistence type="predicted"/>
<evidence type="ECO:0000256" key="2">
    <source>
        <dbReference type="SAM" id="MobiDB-lite"/>
    </source>
</evidence>
<comment type="caution">
    <text evidence="3">The sequence shown here is derived from an EMBL/GenBank/DDBJ whole genome shotgun (WGS) entry which is preliminary data.</text>
</comment>
<organism evidence="3 4">
    <name type="scientific">Roridomyces roridus</name>
    <dbReference type="NCBI Taxonomy" id="1738132"/>
    <lineage>
        <taxon>Eukaryota</taxon>
        <taxon>Fungi</taxon>
        <taxon>Dikarya</taxon>
        <taxon>Basidiomycota</taxon>
        <taxon>Agaricomycotina</taxon>
        <taxon>Agaricomycetes</taxon>
        <taxon>Agaricomycetidae</taxon>
        <taxon>Agaricales</taxon>
        <taxon>Marasmiineae</taxon>
        <taxon>Mycenaceae</taxon>
        <taxon>Roridomyces</taxon>
    </lineage>
</organism>
<feature type="region of interest" description="Disordered" evidence="2">
    <location>
        <begin position="1"/>
        <end position="21"/>
    </location>
</feature>
<dbReference type="Proteomes" id="UP001221142">
    <property type="component" value="Unassembled WGS sequence"/>
</dbReference>
<name>A0AAD7FH15_9AGAR</name>
<keyword evidence="4" id="KW-1185">Reference proteome</keyword>
<keyword evidence="1" id="KW-0175">Coiled coil</keyword>
<reference evidence="3" key="1">
    <citation type="submission" date="2023-03" db="EMBL/GenBank/DDBJ databases">
        <title>Massive genome expansion in bonnet fungi (Mycena s.s.) driven by repeated elements and novel gene families across ecological guilds.</title>
        <authorList>
            <consortium name="Lawrence Berkeley National Laboratory"/>
            <person name="Harder C.B."/>
            <person name="Miyauchi S."/>
            <person name="Viragh M."/>
            <person name="Kuo A."/>
            <person name="Thoen E."/>
            <person name="Andreopoulos B."/>
            <person name="Lu D."/>
            <person name="Skrede I."/>
            <person name="Drula E."/>
            <person name="Henrissat B."/>
            <person name="Morin E."/>
            <person name="Kohler A."/>
            <person name="Barry K."/>
            <person name="LaButti K."/>
            <person name="Morin E."/>
            <person name="Salamov A."/>
            <person name="Lipzen A."/>
            <person name="Mereny Z."/>
            <person name="Hegedus B."/>
            <person name="Baldrian P."/>
            <person name="Stursova M."/>
            <person name="Weitz H."/>
            <person name="Taylor A."/>
            <person name="Grigoriev I.V."/>
            <person name="Nagy L.G."/>
            <person name="Martin F."/>
            <person name="Kauserud H."/>
        </authorList>
    </citation>
    <scope>NUCLEOTIDE SEQUENCE</scope>
    <source>
        <strain evidence="3">9284</strain>
    </source>
</reference>
<evidence type="ECO:0000256" key="1">
    <source>
        <dbReference type="SAM" id="Coils"/>
    </source>
</evidence>
<protein>
    <submittedName>
        <fullName evidence="3">Uncharacterized protein</fullName>
    </submittedName>
</protein>
<accession>A0AAD7FH15</accession>
<gene>
    <name evidence="3" type="ORF">FB45DRAFT_931164</name>
</gene>
<evidence type="ECO:0000313" key="4">
    <source>
        <dbReference type="Proteomes" id="UP001221142"/>
    </source>
</evidence>
<dbReference type="AlphaFoldDB" id="A0AAD7FH15"/>